<sequence>MGKIACIGWGSLIWNPGDLILEGDWQSDGPALPIEFLRQSSGNRLTLVISEATTPTTTLWANLRATSLPEAMEMLRIREGFRTNKWIGHWPSSDVHQVSSTIEEWAKDRNLNGVVWTAAPPKWNDSNGSAPSLEEAIAWLQSLGDDAKDAKEYVERAPEAVRTPFRDAFEMELGWIPKPDRGLSA</sequence>
<dbReference type="Proteomes" id="UP000537161">
    <property type="component" value="Unassembled WGS sequence"/>
</dbReference>
<name>A0A7W9ES66_9SPHN</name>
<organism evidence="1 2">
    <name type="scientific">Sphingopyxis panaciterrulae</name>
    <dbReference type="NCBI Taxonomy" id="462372"/>
    <lineage>
        <taxon>Bacteria</taxon>
        <taxon>Pseudomonadati</taxon>
        <taxon>Pseudomonadota</taxon>
        <taxon>Alphaproteobacteria</taxon>
        <taxon>Sphingomonadales</taxon>
        <taxon>Sphingomonadaceae</taxon>
        <taxon>Sphingopyxis</taxon>
    </lineage>
</organism>
<evidence type="ECO:0000313" key="2">
    <source>
        <dbReference type="Proteomes" id="UP000537161"/>
    </source>
</evidence>
<dbReference type="EMBL" id="JACIJH010000018">
    <property type="protein sequence ID" value="MBB5708433.1"/>
    <property type="molecule type" value="Genomic_DNA"/>
</dbReference>
<dbReference type="RefSeq" id="WP_184101157.1">
    <property type="nucleotide sequence ID" value="NZ_JACIJH010000018.1"/>
</dbReference>
<proteinExistence type="predicted"/>
<gene>
    <name evidence="1" type="ORF">FHR21_003818</name>
</gene>
<evidence type="ECO:0000313" key="1">
    <source>
        <dbReference type="EMBL" id="MBB5708433.1"/>
    </source>
</evidence>
<keyword evidence="2" id="KW-1185">Reference proteome</keyword>
<accession>A0A7W9ES66</accession>
<comment type="caution">
    <text evidence="1">The sequence shown here is derived from an EMBL/GenBank/DDBJ whole genome shotgun (WGS) entry which is preliminary data.</text>
</comment>
<protein>
    <submittedName>
        <fullName evidence="1">Uncharacterized protein</fullName>
    </submittedName>
</protein>
<dbReference type="AlphaFoldDB" id="A0A7W9ES66"/>
<reference evidence="1 2" key="1">
    <citation type="submission" date="2020-08" db="EMBL/GenBank/DDBJ databases">
        <title>Genomic Encyclopedia of Type Strains, Phase IV (KMG-IV): sequencing the most valuable type-strain genomes for metagenomic binning, comparative biology and taxonomic classification.</title>
        <authorList>
            <person name="Goeker M."/>
        </authorList>
    </citation>
    <scope>NUCLEOTIDE SEQUENCE [LARGE SCALE GENOMIC DNA]</scope>
    <source>
        <strain evidence="1 2">DSM 27163</strain>
    </source>
</reference>